<keyword evidence="2" id="KW-1185">Reference proteome</keyword>
<protein>
    <recommendedName>
        <fullName evidence="3">Hexosyltransferase</fullName>
    </recommendedName>
</protein>
<sequence length="274" mass="31067">MNATVTTDCIALLQLLSPSLHYNICRNLGMFLQVTGTHLASATVRLNRGTDVALNLQNSIGQHRNAIRKLDANAKIGVQGLEECQQLLQKRRLGKAWLTVGIPTVPRQNEADYLSKTLESILEELPLDTSDPLYENIIVVVMNNQIGNHSVFYEVRKQTCDLVSLMETSAPLSHYYLFMEDDFRMCPNAMRIMQYVVAKLNAARETEEWLSVRLSYGMNGILLPTVHLHSFAEHLRHARLLNMNVNAFKFVTSLSFSSVHFISFQSIHLYFVTP</sequence>
<organism evidence="1 2">
    <name type="scientific">Coccomyxa subellipsoidea (strain C-169)</name>
    <name type="common">Green microalga</name>
    <dbReference type="NCBI Taxonomy" id="574566"/>
    <lineage>
        <taxon>Eukaryota</taxon>
        <taxon>Viridiplantae</taxon>
        <taxon>Chlorophyta</taxon>
        <taxon>core chlorophytes</taxon>
        <taxon>Trebouxiophyceae</taxon>
        <taxon>Trebouxiophyceae incertae sedis</taxon>
        <taxon>Coccomyxaceae</taxon>
        <taxon>Coccomyxa</taxon>
        <taxon>Coccomyxa subellipsoidea</taxon>
    </lineage>
</organism>
<dbReference type="EMBL" id="AGSI01000027">
    <property type="protein sequence ID" value="EIE18068.1"/>
    <property type="molecule type" value="Genomic_DNA"/>
</dbReference>
<accession>I0YI49</accession>
<dbReference type="RefSeq" id="XP_005642612.1">
    <property type="nucleotide sequence ID" value="XM_005642555.1"/>
</dbReference>
<dbReference type="InterPro" id="IPR006759">
    <property type="entry name" value="Glyco_transf_54"/>
</dbReference>
<dbReference type="PANTHER" id="PTHR12062">
    <property type="entry name" value="N-ACETYLGLUCOSAMINYLTRANSFERASE VI"/>
    <property type="match status" value="1"/>
</dbReference>
<dbReference type="AlphaFoldDB" id="I0YI49"/>
<dbReference type="GeneID" id="17036013"/>
<dbReference type="GO" id="GO:0008375">
    <property type="term" value="F:acetylglucosaminyltransferase activity"/>
    <property type="evidence" value="ECO:0007669"/>
    <property type="project" value="TreeGrafter"/>
</dbReference>
<dbReference type="STRING" id="574566.I0YI49"/>
<evidence type="ECO:0000313" key="2">
    <source>
        <dbReference type="Proteomes" id="UP000007264"/>
    </source>
</evidence>
<name>I0YI49_COCSC</name>
<gene>
    <name evidence="1" type="ORF">COCSUDRAFT_45611</name>
</gene>
<evidence type="ECO:0008006" key="3">
    <source>
        <dbReference type="Google" id="ProtNLM"/>
    </source>
</evidence>
<proteinExistence type="predicted"/>
<dbReference type="eggNOG" id="ENOG502S024">
    <property type="taxonomic scope" value="Eukaryota"/>
</dbReference>
<dbReference type="Proteomes" id="UP000007264">
    <property type="component" value="Unassembled WGS sequence"/>
</dbReference>
<dbReference type="PANTHER" id="PTHR12062:SF33">
    <property type="entry name" value="ALPHA-1,6-MANNOSYL-GLYCOPROTEIN 4-BETA-N-ACETYLGLUCOSAMINYLTRANSFERASE-LIKE"/>
    <property type="match status" value="1"/>
</dbReference>
<evidence type="ECO:0000313" key="1">
    <source>
        <dbReference type="EMBL" id="EIE18068.1"/>
    </source>
</evidence>
<dbReference type="KEGG" id="csl:COCSUDRAFT_45611"/>
<reference evidence="1 2" key="1">
    <citation type="journal article" date="2012" name="Genome Biol.">
        <title>The genome of the polar eukaryotic microalga coccomyxa subellipsoidea reveals traits of cold adaptation.</title>
        <authorList>
            <person name="Blanc G."/>
            <person name="Agarkova I."/>
            <person name="Grimwood J."/>
            <person name="Kuo A."/>
            <person name="Brueggeman A."/>
            <person name="Dunigan D."/>
            <person name="Gurnon J."/>
            <person name="Ladunga I."/>
            <person name="Lindquist E."/>
            <person name="Lucas S."/>
            <person name="Pangilinan J."/>
            <person name="Proschold T."/>
            <person name="Salamov A."/>
            <person name="Schmutz J."/>
            <person name="Weeks D."/>
            <person name="Yamada T."/>
            <person name="Claverie J.M."/>
            <person name="Grigoriev I."/>
            <person name="Van Etten J."/>
            <person name="Lomsadze A."/>
            <person name="Borodovsky M."/>
        </authorList>
    </citation>
    <scope>NUCLEOTIDE SEQUENCE [LARGE SCALE GENOMIC DNA]</scope>
    <source>
        <strain evidence="1 2">C-169</strain>
    </source>
</reference>
<comment type="caution">
    <text evidence="1">The sequence shown here is derived from an EMBL/GenBank/DDBJ whole genome shotgun (WGS) entry which is preliminary data.</text>
</comment>
<dbReference type="GO" id="GO:0006487">
    <property type="term" value="P:protein N-linked glycosylation"/>
    <property type="evidence" value="ECO:0007669"/>
    <property type="project" value="TreeGrafter"/>
</dbReference>
<dbReference type="OrthoDB" id="567475at2759"/>